<evidence type="ECO:0000256" key="1">
    <source>
        <dbReference type="SAM" id="MobiDB-lite"/>
    </source>
</evidence>
<dbReference type="OrthoDB" id="5116616at2"/>
<dbReference type="EMBL" id="VFML01000001">
    <property type="protein sequence ID" value="TQJ00432.1"/>
    <property type="molecule type" value="Genomic_DNA"/>
</dbReference>
<sequence length="108" mass="11413">MTTDRRTLEAALSDADFPAGKEQLVSYAENHGVDAGAVRALRAMPPAEYANVAEVLRSAPLDKAAEEGQSSSDKARQAGQDAPSGLAEHQRATRPNPIVEELGENRGS</sequence>
<dbReference type="Pfam" id="PF11387">
    <property type="entry name" value="DUF2795"/>
    <property type="match status" value="1"/>
</dbReference>
<comment type="caution">
    <text evidence="2">The sequence shown here is derived from an EMBL/GenBank/DDBJ whole genome shotgun (WGS) entry which is preliminary data.</text>
</comment>
<reference evidence="2 3" key="1">
    <citation type="submission" date="2019-06" db="EMBL/GenBank/DDBJ databases">
        <title>Sequencing the genomes of 1000 actinobacteria strains.</title>
        <authorList>
            <person name="Klenk H.-P."/>
        </authorList>
    </citation>
    <scope>NUCLEOTIDE SEQUENCE [LARGE SCALE GENOMIC DNA]</scope>
    <source>
        <strain evidence="2 3">DSM 45679</strain>
    </source>
</reference>
<gene>
    <name evidence="2" type="ORF">FB471_0053</name>
</gene>
<name>A0A542DBI8_AMYCI</name>
<proteinExistence type="predicted"/>
<feature type="region of interest" description="Disordered" evidence="1">
    <location>
        <begin position="60"/>
        <end position="108"/>
    </location>
</feature>
<protein>
    <submittedName>
        <fullName evidence="2">Uncharacterized protein DUF2795</fullName>
    </submittedName>
</protein>
<dbReference type="RefSeq" id="WP_141995363.1">
    <property type="nucleotide sequence ID" value="NZ_VFML01000001.1"/>
</dbReference>
<dbReference type="InterPro" id="IPR021527">
    <property type="entry name" value="DUF2795"/>
</dbReference>
<dbReference type="Proteomes" id="UP000320876">
    <property type="component" value="Unassembled WGS sequence"/>
</dbReference>
<evidence type="ECO:0000313" key="3">
    <source>
        <dbReference type="Proteomes" id="UP000320876"/>
    </source>
</evidence>
<organism evidence="2 3">
    <name type="scientific">Amycolatopsis cihanbeyliensis</name>
    <dbReference type="NCBI Taxonomy" id="1128664"/>
    <lineage>
        <taxon>Bacteria</taxon>
        <taxon>Bacillati</taxon>
        <taxon>Actinomycetota</taxon>
        <taxon>Actinomycetes</taxon>
        <taxon>Pseudonocardiales</taxon>
        <taxon>Pseudonocardiaceae</taxon>
        <taxon>Amycolatopsis</taxon>
    </lineage>
</organism>
<dbReference type="AlphaFoldDB" id="A0A542DBI8"/>
<keyword evidence="3" id="KW-1185">Reference proteome</keyword>
<evidence type="ECO:0000313" key="2">
    <source>
        <dbReference type="EMBL" id="TQJ00432.1"/>
    </source>
</evidence>
<accession>A0A542DBI8</accession>